<protein>
    <submittedName>
        <fullName evidence="1">Uncharacterized protein</fullName>
    </submittedName>
</protein>
<sequence length="187" mass="21511">MKTDTRRHEHEAWTAWLEAACSLGQRFYNELEGDDPFAYNETASVSHLTAAASLSGYLALAEFATAKKARHNRRLRASGRSDFWLCSNKRSWAFEFKQITYGPLTSPKLRAKMEEAEQCARCICEADADLAVAGLIVSTYWQDWPINHDTLRSIEGFSKHCDFAWRLETAPEAFTYMFFNVRRPRRA</sequence>
<dbReference type="Proteomes" id="UP000244913">
    <property type="component" value="Unassembled WGS sequence"/>
</dbReference>
<keyword evidence="2" id="KW-1185">Reference proteome</keyword>
<evidence type="ECO:0000313" key="1">
    <source>
        <dbReference type="EMBL" id="PVM83717.1"/>
    </source>
</evidence>
<name>A0A2T9JJ46_9CAUL</name>
<dbReference type="AlphaFoldDB" id="A0A2T9JJ46"/>
<accession>A0A2T9JJ46</accession>
<organism evidence="1 2">
    <name type="scientific">Caulobacter radicis</name>
    <dbReference type="NCBI Taxonomy" id="2172650"/>
    <lineage>
        <taxon>Bacteria</taxon>
        <taxon>Pseudomonadati</taxon>
        <taxon>Pseudomonadota</taxon>
        <taxon>Alphaproteobacteria</taxon>
        <taxon>Caulobacterales</taxon>
        <taxon>Caulobacteraceae</taxon>
        <taxon>Caulobacter</taxon>
    </lineage>
</organism>
<reference evidence="1 2" key="1">
    <citation type="submission" date="2018-04" db="EMBL/GenBank/DDBJ databases">
        <title>The genome sequence of Caulobacter sp. 736.</title>
        <authorList>
            <person name="Gao J."/>
            <person name="Sun J."/>
        </authorList>
    </citation>
    <scope>NUCLEOTIDE SEQUENCE [LARGE SCALE GENOMIC DNA]</scope>
    <source>
        <strain evidence="1 2">736</strain>
    </source>
</reference>
<proteinExistence type="predicted"/>
<evidence type="ECO:0000313" key="2">
    <source>
        <dbReference type="Proteomes" id="UP000244913"/>
    </source>
</evidence>
<dbReference type="EMBL" id="QDKP01000029">
    <property type="protein sequence ID" value="PVM83717.1"/>
    <property type="molecule type" value="Genomic_DNA"/>
</dbReference>
<comment type="caution">
    <text evidence="1">The sequence shown here is derived from an EMBL/GenBank/DDBJ whole genome shotgun (WGS) entry which is preliminary data.</text>
</comment>
<gene>
    <name evidence="1" type="ORF">DDF65_09255</name>
</gene>